<reference evidence="3" key="1">
    <citation type="journal article" date="2019" name="Int. J. Syst. Evol. Microbiol.">
        <title>The Global Catalogue of Microorganisms (GCM) 10K type strain sequencing project: providing services to taxonomists for standard genome sequencing and annotation.</title>
        <authorList>
            <consortium name="The Broad Institute Genomics Platform"/>
            <consortium name="The Broad Institute Genome Sequencing Center for Infectious Disease"/>
            <person name="Wu L."/>
            <person name="Ma J."/>
        </authorList>
    </citation>
    <scope>NUCLEOTIDE SEQUENCE [LARGE SCALE GENOMIC DNA]</scope>
    <source>
        <strain evidence="3">JCM 9377</strain>
    </source>
</reference>
<comment type="caution">
    <text evidence="2">The sequence shown here is derived from an EMBL/GenBank/DDBJ whole genome shotgun (WGS) entry which is preliminary data.</text>
</comment>
<gene>
    <name evidence="2" type="ORF">GCM10010468_21870</name>
</gene>
<dbReference type="PROSITE" id="PS50883">
    <property type="entry name" value="EAL"/>
    <property type="match status" value="1"/>
</dbReference>
<dbReference type="InterPro" id="IPR035919">
    <property type="entry name" value="EAL_sf"/>
</dbReference>
<dbReference type="InterPro" id="IPR050706">
    <property type="entry name" value="Cyclic-di-GMP_PDE-like"/>
</dbReference>
<dbReference type="SMART" id="SM00052">
    <property type="entry name" value="EAL"/>
    <property type="match status" value="1"/>
</dbReference>
<dbReference type="SUPFAM" id="SSF141868">
    <property type="entry name" value="EAL domain-like"/>
    <property type="match status" value="1"/>
</dbReference>
<dbReference type="EMBL" id="BAAAUV010000005">
    <property type="protein sequence ID" value="GAA3206387.1"/>
    <property type="molecule type" value="Genomic_DNA"/>
</dbReference>
<evidence type="ECO:0000313" key="3">
    <source>
        <dbReference type="Proteomes" id="UP001501237"/>
    </source>
</evidence>
<sequence length="378" mass="39941">MALLDTLPPTGLSGGALFQPVVDLDSGSVVAVETHVGPSYADPGPVDAAQEDIRRAVDGARALASHSALLPMQIMVRAETVALGRAVLTVLHQGLYDAGRRPQEVIICVTGGFAPAQRAALAAGVQDLRHAGYLVAFGGLGTTHAPLDLLVEGTPYLVKLDPELARKAISDQRRSALVEALVTLAHRVGTHVLAPGIDSEDQLKKLRGLGVRLVQGPLLTPPDWRPGQRVPIPVPVSRDEPPTGSIDLGPRVSEFTLPAMTMPDTVTAGAVLDALSEEQGTTSIVLVDGQQRPRHTVDRARFLLALSGAYGHALHSTKPASRLADPPRIVPKTVPAIAALRAAGRDEERVYDDLVVTDEIGRCLGIVRVSDLIRNMSP</sequence>
<dbReference type="PANTHER" id="PTHR33121:SF70">
    <property type="entry name" value="SIGNALING PROTEIN YKOW"/>
    <property type="match status" value="1"/>
</dbReference>
<protein>
    <recommendedName>
        <fullName evidence="1">EAL domain-containing protein</fullName>
    </recommendedName>
</protein>
<accession>A0ABP6Q9L9</accession>
<proteinExistence type="predicted"/>
<dbReference type="PANTHER" id="PTHR33121">
    <property type="entry name" value="CYCLIC DI-GMP PHOSPHODIESTERASE PDEF"/>
    <property type="match status" value="1"/>
</dbReference>
<name>A0ABP6Q9L9_9ACTN</name>
<dbReference type="Pfam" id="PF00563">
    <property type="entry name" value="EAL"/>
    <property type="match status" value="1"/>
</dbReference>
<feature type="domain" description="EAL" evidence="1">
    <location>
        <begin position="1"/>
        <end position="236"/>
    </location>
</feature>
<dbReference type="InterPro" id="IPR001633">
    <property type="entry name" value="EAL_dom"/>
</dbReference>
<dbReference type="Proteomes" id="UP001501237">
    <property type="component" value="Unassembled WGS sequence"/>
</dbReference>
<dbReference type="RefSeq" id="WP_344825697.1">
    <property type="nucleotide sequence ID" value="NZ_BAAAUV010000005.1"/>
</dbReference>
<evidence type="ECO:0000313" key="2">
    <source>
        <dbReference type="EMBL" id="GAA3206387.1"/>
    </source>
</evidence>
<keyword evidence="3" id="KW-1185">Reference proteome</keyword>
<dbReference type="CDD" id="cd01948">
    <property type="entry name" value="EAL"/>
    <property type="match status" value="1"/>
</dbReference>
<dbReference type="Gene3D" id="3.20.20.450">
    <property type="entry name" value="EAL domain"/>
    <property type="match status" value="1"/>
</dbReference>
<evidence type="ECO:0000259" key="1">
    <source>
        <dbReference type="PROSITE" id="PS50883"/>
    </source>
</evidence>
<organism evidence="2 3">
    <name type="scientific">Actinocorallia longicatena</name>
    <dbReference type="NCBI Taxonomy" id="111803"/>
    <lineage>
        <taxon>Bacteria</taxon>
        <taxon>Bacillati</taxon>
        <taxon>Actinomycetota</taxon>
        <taxon>Actinomycetes</taxon>
        <taxon>Streptosporangiales</taxon>
        <taxon>Thermomonosporaceae</taxon>
        <taxon>Actinocorallia</taxon>
    </lineage>
</organism>